<evidence type="ECO:0000313" key="2">
    <source>
        <dbReference type="EMBL" id="GGF35549.1"/>
    </source>
</evidence>
<dbReference type="InterPro" id="IPR036691">
    <property type="entry name" value="Endo/exonu/phosph_ase_sf"/>
</dbReference>
<dbReference type="CDD" id="cd04486">
    <property type="entry name" value="YhcR_OBF_like"/>
    <property type="match status" value="1"/>
</dbReference>
<reference evidence="2 3" key="1">
    <citation type="journal article" date="2014" name="Int. J. Syst. Evol. Microbiol.">
        <title>Complete genome sequence of Corynebacterium casei LMG S-19264T (=DSM 44701T), isolated from a smear-ripened cheese.</title>
        <authorList>
            <consortium name="US DOE Joint Genome Institute (JGI-PGF)"/>
            <person name="Walter F."/>
            <person name="Albersmeier A."/>
            <person name="Kalinowski J."/>
            <person name="Ruckert C."/>
        </authorList>
    </citation>
    <scope>NUCLEOTIDE SEQUENCE [LARGE SCALE GENOMIC DNA]</scope>
    <source>
        <strain evidence="2 3">CGMCC 1.12976</strain>
    </source>
</reference>
<accession>A0A917BE61</accession>
<dbReference type="Pfam" id="PF03372">
    <property type="entry name" value="Exo_endo_phos"/>
    <property type="match status" value="1"/>
</dbReference>
<dbReference type="NCBIfam" id="NF033681">
    <property type="entry name" value="ExeM_NucH_DNase"/>
    <property type="match status" value="1"/>
</dbReference>
<dbReference type="AlphaFoldDB" id="A0A917BE61"/>
<dbReference type="InterPro" id="IPR047971">
    <property type="entry name" value="ExeM-like"/>
</dbReference>
<dbReference type="InterPro" id="IPR005135">
    <property type="entry name" value="Endo/exonuclease/phosphatase"/>
</dbReference>
<evidence type="ECO:0000259" key="1">
    <source>
        <dbReference type="Pfam" id="PF03372"/>
    </source>
</evidence>
<dbReference type="PANTHER" id="PTHR42834">
    <property type="entry name" value="ENDONUCLEASE/EXONUCLEASE/PHOSPHATASE FAMILY PROTEIN (AFU_ORTHOLOGUE AFUA_3G09210)"/>
    <property type="match status" value="1"/>
</dbReference>
<dbReference type="SUPFAM" id="SSF56219">
    <property type="entry name" value="DNase I-like"/>
    <property type="match status" value="1"/>
</dbReference>
<evidence type="ECO:0000313" key="3">
    <source>
        <dbReference type="Proteomes" id="UP000598775"/>
    </source>
</evidence>
<dbReference type="GO" id="GO:0003824">
    <property type="term" value="F:catalytic activity"/>
    <property type="evidence" value="ECO:0007669"/>
    <property type="project" value="InterPro"/>
</dbReference>
<protein>
    <recommendedName>
        <fullName evidence="1">Endonuclease/exonuclease/phosphatase domain-containing protein</fullName>
    </recommendedName>
</protein>
<comment type="caution">
    <text evidence="2">The sequence shown here is derived from an EMBL/GenBank/DDBJ whole genome shotgun (WGS) entry which is preliminary data.</text>
</comment>
<organism evidence="2 3">
    <name type="scientific">Subtercola lobariae</name>
    <dbReference type="NCBI Taxonomy" id="1588641"/>
    <lineage>
        <taxon>Bacteria</taxon>
        <taxon>Bacillati</taxon>
        <taxon>Actinomycetota</taxon>
        <taxon>Actinomycetes</taxon>
        <taxon>Micrococcales</taxon>
        <taxon>Microbacteriaceae</taxon>
        <taxon>Subtercola</taxon>
    </lineage>
</organism>
<keyword evidence="3" id="KW-1185">Reference proteome</keyword>
<gene>
    <name evidence="2" type="ORF">GCM10011399_30680</name>
</gene>
<dbReference type="CDD" id="cd10283">
    <property type="entry name" value="MnuA_DNase1-like"/>
    <property type="match status" value="1"/>
</dbReference>
<dbReference type="Gene3D" id="3.60.10.10">
    <property type="entry name" value="Endonuclease/exonuclease/phosphatase"/>
    <property type="match status" value="1"/>
</dbReference>
<dbReference type="EMBL" id="BMGP01000006">
    <property type="protein sequence ID" value="GGF35549.1"/>
    <property type="molecule type" value="Genomic_DNA"/>
</dbReference>
<feature type="domain" description="Endonuclease/exonuclease/phosphatase" evidence="1">
    <location>
        <begin position="256"/>
        <end position="576"/>
    </location>
</feature>
<dbReference type="PANTHER" id="PTHR42834:SF1">
    <property type="entry name" value="ENDONUCLEASE_EXONUCLEASE_PHOSPHATASE FAMILY PROTEIN (AFU_ORTHOLOGUE AFUA_3G09210)"/>
    <property type="match status" value="1"/>
</dbReference>
<name>A0A917BE61_9MICO</name>
<proteinExistence type="predicted"/>
<sequence>MTTRGFVTAAYPTGGFNGFYLQTAATGGAVDPSTHHASDAVFVFIGASAAPVTVGDYVEVTGKVSEYAGLTEISAAVGGVNHADPAGLAAPLPATVAYPATDALRESLEGMLVAPQGAFTVTGLSSAAQYGQIELAAGTTPLVAPTSAGGVGSTAYAATVAANLAKAVWLDDGASTNFSAAANTSKPVPYLSAPVRVGAAVTFTKPVVLDYRNNAWRFQPTAEVTGSNETLASPVVFSNTRTAHPADIGGTVKLGTFNVLNFFPTTGEDRTGCTFYADRAGNPVTVNNSDDPGCGVRGAATEAHFEQQESKIVAAILALGANVISLEEIENSAKLGMNRDHALGILVDAINKADGGTDWKYVPSPALVPSAADEDVIRTGFIYRSSIVEPIGESVILLGPSPFDDAREPDAQQFRPVYGDPDETFLVVSNHFKSKTGTGATGDNVDAGEGAYNGDRTREAHALVDFAAGLSSSMHDDKVFLIGDFNALEQEDPVIAVRSAGYTDLGAATGKASYSFDGESGSLDHVFASPAAATIVTGTDIWNINSVEAPARQYSYVNANVTNFLNPKDPYRSSDHDPLLVGLRLALNTPPTLPTGGTK</sequence>
<dbReference type="Proteomes" id="UP000598775">
    <property type="component" value="Unassembled WGS sequence"/>
</dbReference>